<dbReference type="InterPro" id="IPR029063">
    <property type="entry name" value="SAM-dependent_MTases_sf"/>
</dbReference>
<dbReference type="AlphaFoldDB" id="A0A6A6ESJ4"/>
<dbReference type="OrthoDB" id="2013972at2759"/>
<reference evidence="2" key="1">
    <citation type="journal article" date="2020" name="Stud. Mycol.">
        <title>101 Dothideomycetes genomes: a test case for predicting lifestyles and emergence of pathogens.</title>
        <authorList>
            <person name="Haridas S."/>
            <person name="Albert R."/>
            <person name="Binder M."/>
            <person name="Bloem J."/>
            <person name="Labutti K."/>
            <person name="Salamov A."/>
            <person name="Andreopoulos B."/>
            <person name="Baker S."/>
            <person name="Barry K."/>
            <person name="Bills G."/>
            <person name="Bluhm B."/>
            <person name="Cannon C."/>
            <person name="Castanera R."/>
            <person name="Culley D."/>
            <person name="Daum C."/>
            <person name="Ezra D."/>
            <person name="Gonzalez J."/>
            <person name="Henrissat B."/>
            <person name="Kuo A."/>
            <person name="Liang C."/>
            <person name="Lipzen A."/>
            <person name="Lutzoni F."/>
            <person name="Magnuson J."/>
            <person name="Mondo S."/>
            <person name="Nolan M."/>
            <person name="Ohm R."/>
            <person name="Pangilinan J."/>
            <person name="Park H.-J."/>
            <person name="Ramirez L."/>
            <person name="Alfaro M."/>
            <person name="Sun H."/>
            <person name="Tritt A."/>
            <person name="Yoshinaga Y."/>
            <person name="Zwiers L.-H."/>
            <person name="Turgeon B."/>
            <person name="Goodwin S."/>
            <person name="Spatafora J."/>
            <person name="Crous P."/>
            <person name="Grigoriev I."/>
        </authorList>
    </citation>
    <scope>NUCLEOTIDE SEQUENCE</scope>
    <source>
        <strain evidence="2">CBS 207.26</strain>
    </source>
</reference>
<evidence type="ECO:0000313" key="2">
    <source>
        <dbReference type="EMBL" id="KAF2194155.1"/>
    </source>
</evidence>
<protein>
    <submittedName>
        <fullName evidence="2">Uncharacterized protein</fullName>
    </submittedName>
</protein>
<feature type="region of interest" description="Disordered" evidence="1">
    <location>
        <begin position="1"/>
        <end position="22"/>
    </location>
</feature>
<evidence type="ECO:0000256" key="1">
    <source>
        <dbReference type="SAM" id="MobiDB-lite"/>
    </source>
</evidence>
<organism evidence="2 3">
    <name type="scientific">Zopfia rhizophila CBS 207.26</name>
    <dbReference type="NCBI Taxonomy" id="1314779"/>
    <lineage>
        <taxon>Eukaryota</taxon>
        <taxon>Fungi</taxon>
        <taxon>Dikarya</taxon>
        <taxon>Ascomycota</taxon>
        <taxon>Pezizomycotina</taxon>
        <taxon>Dothideomycetes</taxon>
        <taxon>Dothideomycetes incertae sedis</taxon>
        <taxon>Zopfiaceae</taxon>
        <taxon>Zopfia</taxon>
    </lineage>
</organism>
<dbReference type="Pfam" id="PF13489">
    <property type="entry name" value="Methyltransf_23"/>
    <property type="match status" value="1"/>
</dbReference>
<dbReference type="Gene3D" id="3.40.50.150">
    <property type="entry name" value="Vaccinia Virus protein VP39"/>
    <property type="match status" value="1"/>
</dbReference>
<evidence type="ECO:0000313" key="3">
    <source>
        <dbReference type="Proteomes" id="UP000800200"/>
    </source>
</evidence>
<sequence length="244" mass="27410">MTMPEREPTKPAGDLDVADTQSEGGDSAYAVVIYRESETASVTSSILAGHYENGRRHHALLSLDIKYASLQLVMDNKVFFAPVKNPLQIWILGLGLFEIDDAEQPWTWDDNIFDFIHMRTMTGCIRNWDTLFRQCFDHTKPGGYIELQEMDYMSGEATAKAGLSLRTSPSSLTDHLSRVGDTDIQPKQKRLRDAGLLQLSAMLEGIKGLSLRLFTHYNGWTLDELKVLLAKVRGQLKGGQCHSY</sequence>
<dbReference type="EMBL" id="ML994612">
    <property type="protein sequence ID" value="KAF2194155.1"/>
    <property type="molecule type" value="Genomic_DNA"/>
</dbReference>
<keyword evidence="3" id="KW-1185">Reference proteome</keyword>
<dbReference type="SUPFAM" id="SSF53335">
    <property type="entry name" value="S-adenosyl-L-methionine-dependent methyltransferases"/>
    <property type="match status" value="1"/>
</dbReference>
<accession>A0A6A6ESJ4</accession>
<name>A0A6A6ESJ4_9PEZI</name>
<proteinExistence type="predicted"/>
<dbReference type="Proteomes" id="UP000800200">
    <property type="component" value="Unassembled WGS sequence"/>
</dbReference>
<gene>
    <name evidence="2" type="ORF">K469DRAFT_727539</name>
</gene>